<name>A0A6A6HX33_9PLEO</name>
<dbReference type="PANTHER" id="PTHR33365">
    <property type="entry name" value="YALI0B05434P"/>
    <property type="match status" value="1"/>
</dbReference>
<reference evidence="5" key="1">
    <citation type="journal article" date="2020" name="Stud. Mycol.">
        <title>101 Dothideomycetes genomes: a test case for predicting lifestyles and emergence of pathogens.</title>
        <authorList>
            <person name="Haridas S."/>
            <person name="Albert R."/>
            <person name="Binder M."/>
            <person name="Bloem J."/>
            <person name="Labutti K."/>
            <person name="Salamov A."/>
            <person name="Andreopoulos B."/>
            <person name="Baker S."/>
            <person name="Barry K."/>
            <person name="Bills G."/>
            <person name="Bluhm B."/>
            <person name="Cannon C."/>
            <person name="Castanera R."/>
            <person name="Culley D."/>
            <person name="Daum C."/>
            <person name="Ezra D."/>
            <person name="Gonzalez J."/>
            <person name="Henrissat B."/>
            <person name="Kuo A."/>
            <person name="Liang C."/>
            <person name="Lipzen A."/>
            <person name="Lutzoni F."/>
            <person name="Magnuson J."/>
            <person name="Mondo S."/>
            <person name="Nolan M."/>
            <person name="Ohm R."/>
            <person name="Pangilinan J."/>
            <person name="Park H.-J."/>
            <person name="Ramirez L."/>
            <person name="Alfaro M."/>
            <person name="Sun H."/>
            <person name="Tritt A."/>
            <person name="Yoshinaga Y."/>
            <person name="Zwiers L.-H."/>
            <person name="Turgeon B."/>
            <person name="Goodwin S."/>
            <person name="Spatafora J."/>
            <person name="Crous P."/>
            <person name="Grigoriev I."/>
        </authorList>
    </citation>
    <scope>NUCLEOTIDE SEQUENCE</scope>
    <source>
        <strain evidence="5">CBS 122368</strain>
    </source>
</reference>
<gene>
    <name evidence="5" type="ORF">BU26DRAFT_468220</name>
</gene>
<evidence type="ECO:0000313" key="6">
    <source>
        <dbReference type="Proteomes" id="UP000800094"/>
    </source>
</evidence>
<keyword evidence="6" id="KW-1185">Reference proteome</keyword>
<keyword evidence="2" id="KW-0560">Oxidoreductase</keyword>
<organism evidence="5 6">
    <name type="scientific">Trematosphaeria pertusa</name>
    <dbReference type="NCBI Taxonomy" id="390896"/>
    <lineage>
        <taxon>Eukaryota</taxon>
        <taxon>Fungi</taxon>
        <taxon>Dikarya</taxon>
        <taxon>Ascomycota</taxon>
        <taxon>Pezizomycotina</taxon>
        <taxon>Dothideomycetes</taxon>
        <taxon>Pleosporomycetidae</taxon>
        <taxon>Pleosporales</taxon>
        <taxon>Massarineae</taxon>
        <taxon>Trematosphaeriaceae</taxon>
        <taxon>Trematosphaeria</taxon>
    </lineage>
</organism>
<comment type="pathway">
    <text evidence="1">Mycotoxin biosynthesis.</text>
</comment>
<dbReference type="Pfam" id="PF11807">
    <property type="entry name" value="UstYa"/>
    <property type="match status" value="1"/>
</dbReference>
<dbReference type="Proteomes" id="UP000800094">
    <property type="component" value="Unassembled WGS sequence"/>
</dbReference>
<evidence type="ECO:0000256" key="2">
    <source>
        <dbReference type="ARBA" id="ARBA00023002"/>
    </source>
</evidence>
<feature type="non-terminal residue" evidence="5">
    <location>
        <position position="203"/>
    </location>
</feature>
<accession>A0A6A6HX33</accession>
<keyword evidence="4" id="KW-1133">Transmembrane helix</keyword>
<keyword evidence="4" id="KW-0472">Membrane</keyword>
<protein>
    <submittedName>
        <fullName evidence="5">Uncharacterized protein</fullName>
    </submittedName>
</protein>
<comment type="similarity">
    <text evidence="3">Belongs to the ustYa family.</text>
</comment>
<keyword evidence="4" id="KW-0812">Transmembrane</keyword>
<dbReference type="EMBL" id="ML987209">
    <property type="protein sequence ID" value="KAF2242143.1"/>
    <property type="molecule type" value="Genomic_DNA"/>
</dbReference>
<dbReference type="RefSeq" id="XP_033677147.1">
    <property type="nucleotide sequence ID" value="XM_033825282.1"/>
</dbReference>
<dbReference type="OrthoDB" id="3687641at2759"/>
<proteinExistence type="inferred from homology"/>
<evidence type="ECO:0000256" key="3">
    <source>
        <dbReference type="ARBA" id="ARBA00035112"/>
    </source>
</evidence>
<dbReference type="AlphaFoldDB" id="A0A6A6HX33"/>
<dbReference type="GO" id="GO:0016491">
    <property type="term" value="F:oxidoreductase activity"/>
    <property type="evidence" value="ECO:0007669"/>
    <property type="project" value="UniProtKB-KW"/>
</dbReference>
<feature type="transmembrane region" description="Helical" evidence="4">
    <location>
        <begin position="30"/>
        <end position="51"/>
    </location>
</feature>
<dbReference type="GeneID" id="54578612"/>
<evidence type="ECO:0000313" key="5">
    <source>
        <dbReference type="EMBL" id="KAF2242143.1"/>
    </source>
</evidence>
<dbReference type="GO" id="GO:0043386">
    <property type="term" value="P:mycotoxin biosynthetic process"/>
    <property type="evidence" value="ECO:0007669"/>
    <property type="project" value="InterPro"/>
</dbReference>
<sequence>MSPTSREYAYSSLREEEYASPAATKKRYRVATIVAALWVWGIMCFALGYFIHGHIQPSSLGKISLHSITTSFKYNSTFTIAPSPETKAAWNGLLPQGSGFVSHPRLSPSPSAISAFHQLHCLNMLWLSYYSNTTTSEDDEHMKEHLKTPHARHCFDYLRQSIMCAADSNLEPVNAELGGVTGWGSERVCRDWTELRKWAGRWK</sequence>
<evidence type="ECO:0000256" key="1">
    <source>
        <dbReference type="ARBA" id="ARBA00004685"/>
    </source>
</evidence>
<dbReference type="InterPro" id="IPR021765">
    <property type="entry name" value="UstYa-like"/>
</dbReference>
<dbReference type="PANTHER" id="PTHR33365:SF11">
    <property type="entry name" value="TAT PATHWAY SIGNAL SEQUENCE"/>
    <property type="match status" value="1"/>
</dbReference>
<evidence type="ECO:0000256" key="4">
    <source>
        <dbReference type="SAM" id="Phobius"/>
    </source>
</evidence>